<dbReference type="SUPFAM" id="SSF48150">
    <property type="entry name" value="DNA-glycosylase"/>
    <property type="match status" value="1"/>
</dbReference>
<feature type="domain" description="HhH-GPD" evidence="5">
    <location>
        <begin position="209"/>
        <end position="403"/>
    </location>
</feature>
<dbReference type="HOGENOM" id="CLU_000445_72_0_1"/>
<organism evidence="6 7">
    <name type="scientific">Arthroderma otae (strain ATCC MYA-4605 / CBS 113480)</name>
    <name type="common">Microsporum canis</name>
    <dbReference type="NCBI Taxonomy" id="554155"/>
    <lineage>
        <taxon>Eukaryota</taxon>
        <taxon>Fungi</taxon>
        <taxon>Dikarya</taxon>
        <taxon>Ascomycota</taxon>
        <taxon>Pezizomycotina</taxon>
        <taxon>Eurotiomycetes</taxon>
        <taxon>Eurotiomycetidae</taxon>
        <taxon>Onygenales</taxon>
        <taxon>Arthrodermataceae</taxon>
        <taxon>Microsporum</taxon>
    </lineage>
</organism>
<dbReference type="OrthoDB" id="415889at2759"/>
<accession>C5FEL4</accession>
<dbReference type="Gene3D" id="1.10.340.30">
    <property type="entry name" value="Hypothetical protein, domain 2"/>
    <property type="match status" value="1"/>
</dbReference>
<dbReference type="GO" id="GO:0008725">
    <property type="term" value="F:DNA-3-methyladenine glycosylase activity"/>
    <property type="evidence" value="ECO:0007669"/>
    <property type="project" value="TreeGrafter"/>
</dbReference>
<feature type="region of interest" description="Disordered" evidence="4">
    <location>
        <begin position="233"/>
        <end position="253"/>
    </location>
</feature>
<dbReference type="FunFam" id="1.10.340.30:FF:000004">
    <property type="entry name" value="DNA-3-methyladenine glycosylase II"/>
    <property type="match status" value="1"/>
</dbReference>
<dbReference type="InterPro" id="IPR003265">
    <property type="entry name" value="HhH-GPD_domain"/>
</dbReference>
<dbReference type="CDD" id="cd00056">
    <property type="entry name" value="ENDO3c"/>
    <property type="match status" value="1"/>
</dbReference>
<dbReference type="eggNOG" id="KOG1918">
    <property type="taxonomic scope" value="Eukaryota"/>
</dbReference>
<dbReference type="PANTHER" id="PTHR43003:SF5">
    <property type="entry name" value="DNA-3-METHYLADENINE GLYCOSYLASE"/>
    <property type="match status" value="1"/>
</dbReference>
<keyword evidence="3" id="KW-0234">DNA repair</keyword>
<dbReference type="AlphaFoldDB" id="C5FEL4"/>
<dbReference type="Pfam" id="PF00730">
    <property type="entry name" value="HhH-GPD"/>
    <property type="match status" value="1"/>
</dbReference>
<comment type="similarity">
    <text evidence="1">Belongs to the alkylbase DNA glycosidase AlkA family.</text>
</comment>
<dbReference type="InterPro" id="IPR051912">
    <property type="entry name" value="Alkylbase_DNA_Glycosylase/TA"/>
</dbReference>
<dbReference type="PANTHER" id="PTHR43003">
    <property type="entry name" value="DNA-3-METHYLADENINE GLYCOSYLASE"/>
    <property type="match status" value="1"/>
</dbReference>
<feature type="compositionally biased region" description="Basic and acidic residues" evidence="4">
    <location>
        <begin position="17"/>
        <end position="35"/>
    </location>
</feature>
<dbReference type="InterPro" id="IPR011257">
    <property type="entry name" value="DNA_glycosylase"/>
</dbReference>
<dbReference type="SMART" id="SM00478">
    <property type="entry name" value="ENDO3c"/>
    <property type="match status" value="1"/>
</dbReference>
<dbReference type="Proteomes" id="UP000002035">
    <property type="component" value="Unassembled WGS sequence"/>
</dbReference>
<keyword evidence="2" id="KW-0227">DNA damage</keyword>
<dbReference type="STRING" id="554155.C5FEL4"/>
<dbReference type="GO" id="GO:0043916">
    <property type="term" value="F:DNA-7-methylguanine glycosylase activity"/>
    <property type="evidence" value="ECO:0007669"/>
    <property type="project" value="TreeGrafter"/>
</dbReference>
<evidence type="ECO:0000313" key="6">
    <source>
        <dbReference type="EMBL" id="EEQ28338.1"/>
    </source>
</evidence>
<evidence type="ECO:0000256" key="4">
    <source>
        <dbReference type="SAM" id="MobiDB-lite"/>
    </source>
</evidence>
<feature type="compositionally biased region" description="Low complexity" evidence="4">
    <location>
        <begin position="95"/>
        <end position="115"/>
    </location>
</feature>
<sequence length="411" mass="44498">MAPRRSARVSAALKASSSKEDPDKKKTDKPTELKKKGGITKSKAVPKTPKKTLSAAKSKAVTATDTVIPPATPKRAHKTPEPTIQRPTDLPPSLPRTTSNSNNNNNNANTAADLNRPIDPHRTTATLLTPRGSHITAYPSNIADASPSKTGLPRPTTTVGNLLTDAIDHLLTVDGKLKTVIDKFPDAPFRPADLAVEIDPFQALVSGIIGQQVSGAAAKSIKKKFIALFNPDSADESSKTKEDGGQGDHDDAGMRYKPVAFPSPQQVVACDLPTLRTAGLSQRKAEYIHGLAEKFASGELSARMLLTASDEEVLEKLITVRGLGKWSVEMFLLFGLKRMDVFSTGDLGVQRGMAAYVGRDVSKLKAKGGGKFKYMSEKDMIEIAAPFSPYRSLFMWYMWRWENVDVAVMQA</sequence>
<evidence type="ECO:0000259" key="5">
    <source>
        <dbReference type="SMART" id="SM00478"/>
    </source>
</evidence>
<dbReference type="VEuPathDB" id="FungiDB:MCYG_01226"/>
<dbReference type="OMA" id="VEMFAMF"/>
<reference evidence="7" key="1">
    <citation type="journal article" date="2012" name="MBio">
        <title>Comparative genome analysis of Trichophyton rubrum and related dermatophytes reveals candidate genes involved in infection.</title>
        <authorList>
            <person name="Martinez D.A."/>
            <person name="Oliver B.G."/>
            <person name="Graeser Y."/>
            <person name="Goldberg J.M."/>
            <person name="Li W."/>
            <person name="Martinez-Rossi N.M."/>
            <person name="Monod M."/>
            <person name="Shelest E."/>
            <person name="Barton R.C."/>
            <person name="Birch E."/>
            <person name="Brakhage A.A."/>
            <person name="Chen Z."/>
            <person name="Gurr S.J."/>
            <person name="Heiman D."/>
            <person name="Heitman J."/>
            <person name="Kosti I."/>
            <person name="Rossi A."/>
            <person name="Saif S."/>
            <person name="Samalova M."/>
            <person name="Saunders C.W."/>
            <person name="Shea T."/>
            <person name="Summerbell R.C."/>
            <person name="Xu J."/>
            <person name="Young S."/>
            <person name="Zeng Q."/>
            <person name="Birren B.W."/>
            <person name="Cuomo C.A."/>
            <person name="White T.C."/>
        </authorList>
    </citation>
    <scope>NUCLEOTIDE SEQUENCE [LARGE SCALE GENOMIC DNA]</scope>
    <source>
        <strain evidence="7">ATCC MYA-4605 / CBS 113480</strain>
    </source>
</reference>
<dbReference type="RefSeq" id="XP_002851122.1">
    <property type="nucleotide sequence ID" value="XM_002851076.1"/>
</dbReference>
<dbReference type="GeneID" id="9228663"/>
<dbReference type="GO" id="GO:0032993">
    <property type="term" value="C:protein-DNA complex"/>
    <property type="evidence" value="ECO:0007669"/>
    <property type="project" value="TreeGrafter"/>
</dbReference>
<dbReference type="GO" id="GO:0006307">
    <property type="term" value="P:DNA alkylation repair"/>
    <property type="evidence" value="ECO:0007669"/>
    <property type="project" value="TreeGrafter"/>
</dbReference>
<dbReference type="GO" id="GO:0006285">
    <property type="term" value="P:base-excision repair, AP site formation"/>
    <property type="evidence" value="ECO:0007669"/>
    <property type="project" value="UniProtKB-ARBA"/>
</dbReference>
<dbReference type="EMBL" id="DS995701">
    <property type="protein sequence ID" value="EEQ28338.1"/>
    <property type="molecule type" value="Genomic_DNA"/>
</dbReference>
<name>C5FEL4_ARTOC</name>
<evidence type="ECO:0000313" key="7">
    <source>
        <dbReference type="Proteomes" id="UP000002035"/>
    </source>
</evidence>
<dbReference type="GO" id="GO:0032131">
    <property type="term" value="F:alkylated DNA binding"/>
    <property type="evidence" value="ECO:0007669"/>
    <property type="project" value="TreeGrafter"/>
</dbReference>
<dbReference type="Gene3D" id="1.10.1670.40">
    <property type="match status" value="1"/>
</dbReference>
<feature type="region of interest" description="Disordered" evidence="4">
    <location>
        <begin position="1"/>
        <end position="118"/>
    </location>
</feature>
<proteinExistence type="inferred from homology"/>
<protein>
    <submittedName>
        <fullName evidence="6">DNA-3-methyladenine glycosylase</fullName>
    </submittedName>
</protein>
<gene>
    <name evidence="6" type="ORF">MCYG_01226</name>
</gene>
<keyword evidence="7" id="KW-1185">Reference proteome</keyword>
<dbReference type="GO" id="GO:0005634">
    <property type="term" value="C:nucleus"/>
    <property type="evidence" value="ECO:0007669"/>
    <property type="project" value="TreeGrafter"/>
</dbReference>
<evidence type="ECO:0000256" key="2">
    <source>
        <dbReference type="ARBA" id="ARBA00022763"/>
    </source>
</evidence>
<evidence type="ECO:0000256" key="1">
    <source>
        <dbReference type="ARBA" id="ARBA00010817"/>
    </source>
</evidence>
<feature type="compositionally biased region" description="Basic and acidic residues" evidence="4">
    <location>
        <begin position="236"/>
        <end position="253"/>
    </location>
</feature>
<evidence type="ECO:0000256" key="3">
    <source>
        <dbReference type="ARBA" id="ARBA00023204"/>
    </source>
</evidence>